<comment type="caution">
    <text evidence="5">The sequence shown here is derived from an EMBL/GenBank/DDBJ whole genome shotgun (WGS) entry which is preliminary data.</text>
</comment>
<evidence type="ECO:0000256" key="1">
    <source>
        <dbReference type="ARBA" id="ARBA00022741"/>
    </source>
</evidence>
<dbReference type="PANTHER" id="PTHR42855">
    <property type="entry name" value="ABC TRANSPORTER ATP-BINDING SUBUNIT"/>
    <property type="match status" value="1"/>
</dbReference>
<dbReference type="PROSITE" id="PS00211">
    <property type="entry name" value="ABC_TRANSPORTER_1"/>
    <property type="match status" value="1"/>
</dbReference>
<dbReference type="InterPro" id="IPR032781">
    <property type="entry name" value="ABC_tran_Xtn"/>
</dbReference>
<dbReference type="SUPFAM" id="SSF52540">
    <property type="entry name" value="P-loop containing nucleoside triphosphate hydrolases"/>
    <property type="match status" value="2"/>
</dbReference>
<sequence>MIRVEKLSYGFPAKDLYHDISFSLEIGQHCALIGSNGSGKSTLVDMLIQPDEYLYDGKIYRSEDYRIGYASQFNAKDKLQDCTVFEYLSERFLKIQKDIAQICEEMATAEDMEAALEKYQQLLDINEAMDGDNYESNIRKQLHIAHMSGLAETKLSKISGGEYKVLQIIREMLLAPDLLILDEPDAFLDFANLSSLCQLINEYKGTLLVVTHSRYLLNHCFNKILHLENADLQEFDGNYTEYRCSIFREKLKLRMQNAAEQEEIERTEQMVQILRKRATDMVNPVIGRSVNAKQSQLDRLRARQIKAPFIEIREPEIVLPEVSAAESGTETKKTVLHVADYEAAFDEDLLQNVNFQLFAGEKVTIVGANGTGKTTLIRDILENDNPSIYIDENTKYAYLSQLQGVLHDENKTVYQVLQNYGFETKERARGYLAKFCLEEALLDQRVGQLSGGEQNLLQIALITNSNAELLILDEPTSHLDIYAQMALEKAISEYRGAVLMVSHDFYLAAGCADYVLLVEDNTVRRMRTKNFRKMVYDKYFDRNYLETDKRKQELEATIAAAFKRDDFAAVEKLCGELEEVSAEGFRKKEQ</sequence>
<dbReference type="GO" id="GO:0005524">
    <property type="term" value="F:ATP binding"/>
    <property type="evidence" value="ECO:0007669"/>
    <property type="project" value="UniProtKB-KW"/>
</dbReference>
<dbReference type="Gene3D" id="3.40.50.300">
    <property type="entry name" value="P-loop containing nucleotide triphosphate hydrolases"/>
    <property type="match status" value="2"/>
</dbReference>
<feature type="domain" description="ABC transporter" evidence="4">
    <location>
        <begin position="2"/>
        <end position="254"/>
    </location>
</feature>
<evidence type="ECO:0000256" key="2">
    <source>
        <dbReference type="ARBA" id="ARBA00022840"/>
    </source>
</evidence>
<proteinExistence type="predicted"/>
<evidence type="ECO:0000256" key="3">
    <source>
        <dbReference type="SAM" id="Coils"/>
    </source>
</evidence>
<reference evidence="5 6" key="1">
    <citation type="submission" date="2018-08" db="EMBL/GenBank/DDBJ databases">
        <title>Murine metabolic-syndrome-specific gut microbial biobank.</title>
        <authorList>
            <person name="Liu C."/>
        </authorList>
    </citation>
    <scope>NUCLEOTIDE SEQUENCE [LARGE SCALE GENOMIC DNA]</scope>
    <source>
        <strain evidence="5 6">28</strain>
    </source>
</reference>
<dbReference type="InterPro" id="IPR027417">
    <property type="entry name" value="P-loop_NTPase"/>
</dbReference>
<dbReference type="Pfam" id="PF00005">
    <property type="entry name" value="ABC_tran"/>
    <property type="match status" value="2"/>
</dbReference>
<keyword evidence="2 5" id="KW-0067">ATP-binding</keyword>
<keyword evidence="6" id="KW-1185">Reference proteome</keyword>
<accession>A0A845QHH2</accession>
<name>A0A845QHH2_9FIRM</name>
<dbReference type="InterPro" id="IPR017871">
    <property type="entry name" value="ABC_transporter-like_CS"/>
</dbReference>
<evidence type="ECO:0000313" key="5">
    <source>
        <dbReference type="EMBL" id="NBH60874.1"/>
    </source>
</evidence>
<dbReference type="FunFam" id="3.40.50.300:FF:000011">
    <property type="entry name" value="Putative ABC transporter ATP-binding component"/>
    <property type="match status" value="1"/>
</dbReference>
<dbReference type="Proteomes" id="UP000446866">
    <property type="component" value="Unassembled WGS sequence"/>
</dbReference>
<dbReference type="PROSITE" id="PS50893">
    <property type="entry name" value="ABC_TRANSPORTER_2"/>
    <property type="match status" value="2"/>
</dbReference>
<feature type="coiled-coil region" evidence="3">
    <location>
        <begin position="248"/>
        <end position="277"/>
    </location>
</feature>
<dbReference type="RefSeq" id="WP_160201171.1">
    <property type="nucleotide sequence ID" value="NZ_QXWK01000008.1"/>
</dbReference>
<organism evidence="5 6">
    <name type="scientific">Anaerotruncus colihominis</name>
    <dbReference type="NCBI Taxonomy" id="169435"/>
    <lineage>
        <taxon>Bacteria</taxon>
        <taxon>Bacillati</taxon>
        <taxon>Bacillota</taxon>
        <taxon>Clostridia</taxon>
        <taxon>Eubacteriales</taxon>
        <taxon>Oscillospiraceae</taxon>
        <taxon>Anaerotruncus</taxon>
    </lineage>
</organism>
<dbReference type="CDD" id="cd03221">
    <property type="entry name" value="ABCF_EF-3"/>
    <property type="match status" value="1"/>
</dbReference>
<feature type="domain" description="ABC transporter" evidence="4">
    <location>
        <begin position="333"/>
        <end position="545"/>
    </location>
</feature>
<dbReference type="PANTHER" id="PTHR42855:SF2">
    <property type="entry name" value="DRUG RESISTANCE ABC TRANSPORTER,ATP-BINDING PROTEIN"/>
    <property type="match status" value="1"/>
</dbReference>
<dbReference type="InterPro" id="IPR003439">
    <property type="entry name" value="ABC_transporter-like_ATP-bd"/>
</dbReference>
<gene>
    <name evidence="5" type="ORF">D0435_04260</name>
</gene>
<dbReference type="GO" id="GO:0016887">
    <property type="term" value="F:ATP hydrolysis activity"/>
    <property type="evidence" value="ECO:0007669"/>
    <property type="project" value="InterPro"/>
</dbReference>
<keyword evidence="3" id="KW-0175">Coiled coil</keyword>
<dbReference type="InterPro" id="IPR003593">
    <property type="entry name" value="AAA+_ATPase"/>
</dbReference>
<dbReference type="AlphaFoldDB" id="A0A845QHH2"/>
<dbReference type="InterPro" id="IPR051309">
    <property type="entry name" value="ABCF_ATPase"/>
</dbReference>
<dbReference type="SMART" id="SM00382">
    <property type="entry name" value="AAA"/>
    <property type="match status" value="2"/>
</dbReference>
<evidence type="ECO:0000313" key="6">
    <source>
        <dbReference type="Proteomes" id="UP000446866"/>
    </source>
</evidence>
<dbReference type="Pfam" id="PF12848">
    <property type="entry name" value="ABC_tran_Xtn"/>
    <property type="match status" value="1"/>
</dbReference>
<protein>
    <submittedName>
        <fullName evidence="5">ABC transporter ATP-binding protein</fullName>
    </submittedName>
</protein>
<evidence type="ECO:0000259" key="4">
    <source>
        <dbReference type="PROSITE" id="PS50893"/>
    </source>
</evidence>
<dbReference type="EMBL" id="QXWK01000008">
    <property type="protein sequence ID" value="NBH60874.1"/>
    <property type="molecule type" value="Genomic_DNA"/>
</dbReference>
<keyword evidence="1" id="KW-0547">Nucleotide-binding</keyword>